<evidence type="ECO:0000313" key="4">
    <source>
        <dbReference type="Proteomes" id="UP001164390"/>
    </source>
</evidence>
<organism evidence="3 4">
    <name type="scientific">Solicola gregarius</name>
    <dbReference type="NCBI Taxonomy" id="2908642"/>
    <lineage>
        <taxon>Bacteria</taxon>
        <taxon>Bacillati</taxon>
        <taxon>Actinomycetota</taxon>
        <taxon>Actinomycetes</taxon>
        <taxon>Propionibacteriales</taxon>
        <taxon>Nocardioidaceae</taxon>
        <taxon>Solicola</taxon>
    </lineage>
</organism>
<accession>A0AA46TLQ5</accession>
<reference evidence="3" key="1">
    <citation type="submission" date="2022-01" db="EMBL/GenBank/DDBJ databases">
        <title>Nocardioidaceae gen. sp. A5X3R13.</title>
        <authorList>
            <person name="Lopez Marin M.A."/>
            <person name="Uhlik O."/>
        </authorList>
    </citation>
    <scope>NUCLEOTIDE SEQUENCE</scope>
    <source>
        <strain evidence="3">A5X3R13</strain>
    </source>
</reference>
<dbReference type="Proteomes" id="UP001164390">
    <property type="component" value="Chromosome"/>
</dbReference>
<name>A0AA46TLQ5_9ACTN</name>
<evidence type="ECO:0000256" key="1">
    <source>
        <dbReference type="SAM" id="MobiDB-lite"/>
    </source>
</evidence>
<keyword evidence="2" id="KW-1133">Transmembrane helix</keyword>
<dbReference type="RefSeq" id="WP_271636567.1">
    <property type="nucleotide sequence ID" value="NZ_CP094970.1"/>
</dbReference>
<keyword evidence="4" id="KW-1185">Reference proteome</keyword>
<dbReference type="AlphaFoldDB" id="A0AA46TLQ5"/>
<keyword evidence="2" id="KW-0812">Transmembrane</keyword>
<sequence>MIGYSVRRSRFAVVIMAIAVAIVVSGAVVLVGAPIRDRPASPDPSDPGIVFVEGADRLPSDTAADWVTYADHIVVVTAAEETEIPPSREEMDIGEGLIGRDMRLRVDKVVWSRRHAARPAPESVVWHAPGWTFSDGATSRRTTMLYEDEPRVEEGHHYVVALDWVGAKCAAGDGEWLGLGEGGLVPYDHASIGAGENEGKIVSTPQARRSARRPGPDPGLEDTLVGQDASDLARALNDAKPVNRPSAFHGC</sequence>
<keyword evidence="2" id="KW-0472">Membrane</keyword>
<evidence type="ECO:0000313" key="3">
    <source>
        <dbReference type="EMBL" id="UYM07591.1"/>
    </source>
</evidence>
<dbReference type="KEGG" id="sgrg:L0C25_11115"/>
<feature type="region of interest" description="Disordered" evidence="1">
    <location>
        <begin position="195"/>
        <end position="228"/>
    </location>
</feature>
<gene>
    <name evidence="3" type="ORF">L0C25_11115</name>
</gene>
<protein>
    <submittedName>
        <fullName evidence="3">Uncharacterized protein</fullName>
    </submittedName>
</protein>
<proteinExistence type="predicted"/>
<feature type="transmembrane region" description="Helical" evidence="2">
    <location>
        <begin position="12"/>
        <end position="35"/>
    </location>
</feature>
<evidence type="ECO:0000256" key="2">
    <source>
        <dbReference type="SAM" id="Phobius"/>
    </source>
</evidence>
<dbReference type="EMBL" id="CP094970">
    <property type="protein sequence ID" value="UYM07591.1"/>
    <property type="molecule type" value="Genomic_DNA"/>
</dbReference>